<accession>A0ACB8A019</accession>
<dbReference type="Proteomes" id="UP000790377">
    <property type="component" value="Unassembled WGS sequence"/>
</dbReference>
<sequence>MLQNLPAEIQYIIIDQLPTASILELRLVSKYLKQIITHDRWLWAHVYRESSSLRQGGPFKWQTAKMLESNFIKSVNLRRNWPPVACPKPVHTHGPINFLGDVEFGLLCGKWLLSLEQHSKQILCYDLDRAAELVTDVPQVDPSPTLYECHEKDSKITQFCCASTFLNEGSADEDHPAAFLLVTEYDDVATLLKRTLFGVTFGDGSFPRLHMVLQIDHPAFPPASSTMSIGPRLLAISFRGKDVDAPAVLVDVETHQRYHFPESAVDTTKDVWAFTIITSSTHVLFFRRYKPPYEWGSQIHVQAYVVPPLQGTPHGSAVSASIELQLSHDELQTTDSSATFAPDLRTYTLLRDSQVQSSGQVHMTIVTVDFNQQQNIVVDFLCPKLIPAYQGIGSITLKTSHLHDNFLNHFGGENSGRIRIQPSLSGRTRAVAASYVGEMTRVAALFIDDTNSHRTAVSTQSYVPCFCDRKADSWYIAGFDAYYGRIITAERSPEGHVLAIDDFV</sequence>
<comment type="caution">
    <text evidence="1">The sequence shown here is derived from an EMBL/GenBank/DDBJ whole genome shotgun (WGS) entry which is preliminary data.</text>
</comment>
<evidence type="ECO:0000313" key="1">
    <source>
        <dbReference type="EMBL" id="KAH7906383.1"/>
    </source>
</evidence>
<reference evidence="1" key="1">
    <citation type="journal article" date="2021" name="New Phytol.">
        <title>Evolutionary innovations through gain and loss of genes in the ectomycorrhizal Boletales.</title>
        <authorList>
            <person name="Wu G."/>
            <person name="Miyauchi S."/>
            <person name="Morin E."/>
            <person name="Kuo A."/>
            <person name="Drula E."/>
            <person name="Varga T."/>
            <person name="Kohler A."/>
            <person name="Feng B."/>
            <person name="Cao Y."/>
            <person name="Lipzen A."/>
            <person name="Daum C."/>
            <person name="Hundley H."/>
            <person name="Pangilinan J."/>
            <person name="Johnson J."/>
            <person name="Barry K."/>
            <person name="LaButti K."/>
            <person name="Ng V."/>
            <person name="Ahrendt S."/>
            <person name="Min B."/>
            <person name="Choi I.G."/>
            <person name="Park H."/>
            <person name="Plett J.M."/>
            <person name="Magnuson J."/>
            <person name="Spatafora J.W."/>
            <person name="Nagy L.G."/>
            <person name="Henrissat B."/>
            <person name="Grigoriev I.V."/>
            <person name="Yang Z.L."/>
            <person name="Xu J."/>
            <person name="Martin F.M."/>
        </authorList>
    </citation>
    <scope>NUCLEOTIDE SEQUENCE</scope>
    <source>
        <strain evidence="1">ATCC 28755</strain>
    </source>
</reference>
<organism evidence="1 2">
    <name type="scientific">Hygrophoropsis aurantiaca</name>
    <dbReference type="NCBI Taxonomy" id="72124"/>
    <lineage>
        <taxon>Eukaryota</taxon>
        <taxon>Fungi</taxon>
        <taxon>Dikarya</taxon>
        <taxon>Basidiomycota</taxon>
        <taxon>Agaricomycotina</taxon>
        <taxon>Agaricomycetes</taxon>
        <taxon>Agaricomycetidae</taxon>
        <taxon>Boletales</taxon>
        <taxon>Coniophorineae</taxon>
        <taxon>Hygrophoropsidaceae</taxon>
        <taxon>Hygrophoropsis</taxon>
    </lineage>
</organism>
<protein>
    <submittedName>
        <fullName evidence="1">Uncharacterized protein</fullName>
    </submittedName>
</protein>
<gene>
    <name evidence="1" type="ORF">BJ138DRAFT_1162737</name>
</gene>
<proteinExistence type="predicted"/>
<name>A0ACB8A019_9AGAM</name>
<evidence type="ECO:0000313" key="2">
    <source>
        <dbReference type="Proteomes" id="UP000790377"/>
    </source>
</evidence>
<dbReference type="EMBL" id="MU268027">
    <property type="protein sequence ID" value="KAH7906383.1"/>
    <property type="molecule type" value="Genomic_DNA"/>
</dbReference>
<keyword evidence="2" id="KW-1185">Reference proteome</keyword>